<protein>
    <recommendedName>
        <fullName evidence="3">Peptidase S1 domain-containing protein</fullName>
    </recommendedName>
</protein>
<organism evidence="4 5">
    <name type="scientific">Drosophila yakuba</name>
    <name type="common">Fruit fly</name>
    <dbReference type="NCBI Taxonomy" id="7245"/>
    <lineage>
        <taxon>Eukaryota</taxon>
        <taxon>Metazoa</taxon>
        <taxon>Ecdysozoa</taxon>
        <taxon>Arthropoda</taxon>
        <taxon>Hexapoda</taxon>
        <taxon>Insecta</taxon>
        <taxon>Pterygota</taxon>
        <taxon>Neoptera</taxon>
        <taxon>Endopterygota</taxon>
        <taxon>Diptera</taxon>
        <taxon>Brachycera</taxon>
        <taxon>Muscomorpha</taxon>
        <taxon>Ephydroidea</taxon>
        <taxon>Drosophilidae</taxon>
        <taxon>Drosophila</taxon>
        <taxon>Sophophora</taxon>
    </lineage>
</organism>
<dbReference type="PANTHER" id="PTHR24260">
    <property type="match status" value="1"/>
</dbReference>
<dbReference type="Pfam" id="PF00089">
    <property type="entry name" value="Trypsin"/>
    <property type="match status" value="1"/>
</dbReference>
<dbReference type="SUPFAM" id="SSF50494">
    <property type="entry name" value="Trypsin-like serine proteases"/>
    <property type="match status" value="1"/>
</dbReference>
<evidence type="ECO:0000313" key="5">
    <source>
        <dbReference type="Proteomes" id="UP000002282"/>
    </source>
</evidence>
<dbReference type="FunFam" id="2.40.10.10:FF:000068">
    <property type="entry name" value="transmembrane protease serine 2"/>
    <property type="match status" value="1"/>
</dbReference>
<dbReference type="HOGENOM" id="CLU_006842_0_3_1"/>
<keyword evidence="2" id="KW-0732">Signal</keyword>
<dbReference type="GO" id="GO:0004252">
    <property type="term" value="F:serine-type endopeptidase activity"/>
    <property type="evidence" value="ECO:0007669"/>
    <property type="project" value="InterPro"/>
</dbReference>
<evidence type="ECO:0000313" key="4">
    <source>
        <dbReference type="EMBL" id="EDW92045.1"/>
    </source>
</evidence>
<dbReference type="InterPro" id="IPR001314">
    <property type="entry name" value="Peptidase_S1A"/>
</dbReference>
<dbReference type="EMBL" id="CM000158">
    <property type="protein sequence ID" value="EDW92045.1"/>
    <property type="molecule type" value="Genomic_DNA"/>
</dbReference>
<dbReference type="OMA" id="DLYTQFC"/>
<dbReference type="AlphaFoldDB" id="B4P7A0"/>
<dbReference type="PANTHER" id="PTHR24260:SF136">
    <property type="entry name" value="GH08193P-RELATED"/>
    <property type="match status" value="1"/>
</dbReference>
<dbReference type="eggNOG" id="KOG3627">
    <property type="taxonomic scope" value="Eukaryota"/>
</dbReference>
<reference evidence="4 5" key="1">
    <citation type="journal article" date="2007" name="Nature">
        <title>Evolution of genes and genomes on the Drosophila phylogeny.</title>
        <authorList>
            <consortium name="Drosophila 12 Genomes Consortium"/>
            <person name="Clark A.G."/>
            <person name="Eisen M.B."/>
            <person name="Smith D.R."/>
            <person name="Bergman C.M."/>
            <person name="Oliver B."/>
            <person name="Markow T.A."/>
            <person name="Kaufman T.C."/>
            <person name="Kellis M."/>
            <person name="Gelbart W."/>
            <person name="Iyer V.N."/>
            <person name="Pollard D.A."/>
            <person name="Sackton T.B."/>
            <person name="Larracuente A.M."/>
            <person name="Singh N.D."/>
            <person name="Abad J.P."/>
            <person name="Abt D.N."/>
            <person name="Adryan B."/>
            <person name="Aguade M."/>
            <person name="Akashi H."/>
            <person name="Anderson W.W."/>
            <person name="Aquadro C.F."/>
            <person name="Ardell D.H."/>
            <person name="Arguello R."/>
            <person name="Artieri C.G."/>
            <person name="Barbash D.A."/>
            <person name="Barker D."/>
            <person name="Barsanti P."/>
            <person name="Batterham P."/>
            <person name="Batzoglou S."/>
            <person name="Begun D."/>
            <person name="Bhutkar A."/>
            <person name="Blanco E."/>
            <person name="Bosak S.A."/>
            <person name="Bradley R.K."/>
            <person name="Brand A.D."/>
            <person name="Brent M.R."/>
            <person name="Brooks A.N."/>
            <person name="Brown R.H."/>
            <person name="Butlin R.K."/>
            <person name="Caggese C."/>
            <person name="Calvi B.R."/>
            <person name="Bernardo de Carvalho A."/>
            <person name="Caspi A."/>
            <person name="Castrezana S."/>
            <person name="Celniker S.E."/>
            <person name="Chang J.L."/>
            <person name="Chapple C."/>
            <person name="Chatterji S."/>
            <person name="Chinwalla A."/>
            <person name="Civetta A."/>
            <person name="Clifton S.W."/>
            <person name="Comeron J.M."/>
            <person name="Costello J.C."/>
            <person name="Coyne J.A."/>
            <person name="Daub J."/>
            <person name="David R.G."/>
            <person name="Delcher A.L."/>
            <person name="Delehaunty K."/>
            <person name="Do C.B."/>
            <person name="Ebling H."/>
            <person name="Edwards K."/>
            <person name="Eickbush T."/>
            <person name="Evans J.D."/>
            <person name="Filipski A."/>
            <person name="Findeiss S."/>
            <person name="Freyhult E."/>
            <person name="Fulton L."/>
            <person name="Fulton R."/>
            <person name="Garcia A.C."/>
            <person name="Gardiner A."/>
            <person name="Garfield D.A."/>
            <person name="Garvin B.E."/>
            <person name="Gibson G."/>
            <person name="Gilbert D."/>
            <person name="Gnerre S."/>
            <person name="Godfrey J."/>
            <person name="Good R."/>
            <person name="Gotea V."/>
            <person name="Gravely B."/>
            <person name="Greenberg A.J."/>
            <person name="Griffiths-Jones S."/>
            <person name="Gross S."/>
            <person name="Guigo R."/>
            <person name="Gustafson E.A."/>
            <person name="Haerty W."/>
            <person name="Hahn M.W."/>
            <person name="Halligan D.L."/>
            <person name="Halpern A.L."/>
            <person name="Halter G.M."/>
            <person name="Han M.V."/>
            <person name="Heger A."/>
            <person name="Hillier L."/>
            <person name="Hinrichs A.S."/>
            <person name="Holmes I."/>
            <person name="Hoskins R.A."/>
            <person name="Hubisz M.J."/>
            <person name="Hultmark D."/>
            <person name="Huntley M.A."/>
            <person name="Jaffe D.B."/>
            <person name="Jagadeeshan S."/>
            <person name="Jeck W.R."/>
            <person name="Johnson J."/>
            <person name="Jones C.D."/>
            <person name="Jordan W.C."/>
            <person name="Karpen G.H."/>
            <person name="Kataoka E."/>
            <person name="Keightley P.D."/>
            <person name="Kheradpour P."/>
            <person name="Kirkness E.F."/>
            <person name="Koerich L.B."/>
            <person name="Kristiansen K."/>
            <person name="Kudrna D."/>
            <person name="Kulathinal R.J."/>
            <person name="Kumar S."/>
            <person name="Kwok R."/>
            <person name="Lander E."/>
            <person name="Langley C.H."/>
            <person name="Lapoint R."/>
            <person name="Lazzaro B.P."/>
            <person name="Lee S.J."/>
            <person name="Levesque L."/>
            <person name="Li R."/>
            <person name="Lin C.F."/>
            <person name="Lin M.F."/>
            <person name="Lindblad-Toh K."/>
            <person name="Llopart A."/>
            <person name="Long M."/>
            <person name="Low L."/>
            <person name="Lozovsky E."/>
            <person name="Lu J."/>
            <person name="Luo M."/>
            <person name="Machado C.A."/>
            <person name="Makalowski W."/>
            <person name="Marzo M."/>
            <person name="Matsuda M."/>
            <person name="Matzkin L."/>
            <person name="McAllister B."/>
            <person name="McBride C.S."/>
            <person name="McKernan B."/>
            <person name="McKernan K."/>
            <person name="Mendez-Lago M."/>
            <person name="Minx P."/>
            <person name="Mollenhauer M.U."/>
            <person name="Montooth K."/>
            <person name="Mount S.M."/>
            <person name="Mu X."/>
            <person name="Myers E."/>
            <person name="Negre B."/>
            <person name="Newfeld S."/>
            <person name="Nielsen R."/>
            <person name="Noor M.A."/>
            <person name="O'Grady P."/>
            <person name="Pachter L."/>
            <person name="Papaceit M."/>
            <person name="Parisi M.J."/>
            <person name="Parisi M."/>
            <person name="Parts L."/>
            <person name="Pedersen J.S."/>
            <person name="Pesole G."/>
            <person name="Phillippy A.M."/>
            <person name="Ponting C.P."/>
            <person name="Pop M."/>
            <person name="Porcelli D."/>
            <person name="Powell J.R."/>
            <person name="Prohaska S."/>
            <person name="Pruitt K."/>
            <person name="Puig M."/>
            <person name="Quesneville H."/>
            <person name="Ram K.R."/>
            <person name="Rand D."/>
            <person name="Rasmussen M.D."/>
            <person name="Reed L.K."/>
            <person name="Reenan R."/>
            <person name="Reily A."/>
            <person name="Remington K.A."/>
            <person name="Rieger T.T."/>
            <person name="Ritchie M.G."/>
            <person name="Robin C."/>
            <person name="Rogers Y.H."/>
            <person name="Rohde C."/>
            <person name="Rozas J."/>
            <person name="Rubenfield M.J."/>
            <person name="Ruiz A."/>
            <person name="Russo S."/>
            <person name="Salzberg S.L."/>
            <person name="Sanchez-Gracia A."/>
            <person name="Saranga D.J."/>
            <person name="Sato H."/>
            <person name="Schaeffer S.W."/>
            <person name="Schatz M.C."/>
            <person name="Schlenke T."/>
            <person name="Schwartz R."/>
            <person name="Segarra C."/>
            <person name="Singh R.S."/>
            <person name="Sirot L."/>
            <person name="Sirota M."/>
            <person name="Sisneros N.B."/>
            <person name="Smith C.D."/>
            <person name="Smith T.F."/>
            <person name="Spieth J."/>
            <person name="Stage D.E."/>
            <person name="Stark A."/>
            <person name="Stephan W."/>
            <person name="Strausberg R.L."/>
            <person name="Strempel S."/>
            <person name="Sturgill D."/>
            <person name="Sutton G."/>
            <person name="Sutton G.G."/>
            <person name="Tao W."/>
            <person name="Teichmann S."/>
            <person name="Tobari Y.N."/>
            <person name="Tomimura Y."/>
            <person name="Tsolas J.M."/>
            <person name="Valente V.L."/>
            <person name="Venter E."/>
            <person name="Venter J.C."/>
            <person name="Vicario S."/>
            <person name="Vieira F.G."/>
            <person name="Vilella A.J."/>
            <person name="Villasante A."/>
            <person name="Walenz B."/>
            <person name="Wang J."/>
            <person name="Wasserman M."/>
            <person name="Watts T."/>
            <person name="Wilson D."/>
            <person name="Wilson R.K."/>
            <person name="Wing R.A."/>
            <person name="Wolfner M.F."/>
            <person name="Wong A."/>
            <person name="Wong G.K."/>
            <person name="Wu C.I."/>
            <person name="Wu G."/>
            <person name="Yamamoto D."/>
            <person name="Yang H.P."/>
            <person name="Yang S.P."/>
            <person name="Yorke J.A."/>
            <person name="Yoshida K."/>
            <person name="Zdobnov E."/>
            <person name="Zhang P."/>
            <person name="Zhang Y."/>
            <person name="Zimin A.V."/>
            <person name="Baldwin J."/>
            <person name="Abdouelleil A."/>
            <person name="Abdulkadir J."/>
            <person name="Abebe A."/>
            <person name="Abera B."/>
            <person name="Abreu J."/>
            <person name="Acer S.C."/>
            <person name="Aftuck L."/>
            <person name="Alexander A."/>
            <person name="An P."/>
            <person name="Anderson E."/>
            <person name="Anderson S."/>
            <person name="Arachi H."/>
            <person name="Azer M."/>
            <person name="Bachantsang P."/>
            <person name="Barry A."/>
            <person name="Bayul T."/>
            <person name="Berlin A."/>
            <person name="Bessette D."/>
            <person name="Bloom T."/>
            <person name="Blye J."/>
            <person name="Boguslavskiy L."/>
            <person name="Bonnet C."/>
            <person name="Boukhgalter B."/>
            <person name="Bourzgui I."/>
            <person name="Brown A."/>
            <person name="Cahill P."/>
            <person name="Channer S."/>
            <person name="Cheshatsang Y."/>
            <person name="Chuda L."/>
            <person name="Citroen M."/>
            <person name="Collymore A."/>
            <person name="Cooke P."/>
            <person name="Costello M."/>
            <person name="D'Aco K."/>
            <person name="Daza R."/>
            <person name="De Haan G."/>
            <person name="DeGray S."/>
            <person name="DeMaso C."/>
            <person name="Dhargay N."/>
            <person name="Dooley K."/>
            <person name="Dooley E."/>
            <person name="Doricent M."/>
            <person name="Dorje P."/>
            <person name="Dorjee K."/>
            <person name="Dupes A."/>
            <person name="Elong R."/>
            <person name="Falk J."/>
            <person name="Farina A."/>
            <person name="Faro S."/>
            <person name="Ferguson D."/>
            <person name="Fisher S."/>
            <person name="Foley C.D."/>
            <person name="Franke A."/>
            <person name="Friedrich D."/>
            <person name="Gadbois L."/>
            <person name="Gearin G."/>
            <person name="Gearin C.R."/>
            <person name="Giannoukos G."/>
            <person name="Goode T."/>
            <person name="Graham J."/>
            <person name="Grandbois E."/>
            <person name="Grewal S."/>
            <person name="Gyaltsen K."/>
            <person name="Hafez N."/>
            <person name="Hagos B."/>
            <person name="Hall J."/>
            <person name="Henson C."/>
            <person name="Hollinger A."/>
            <person name="Honan T."/>
            <person name="Huard M.D."/>
            <person name="Hughes L."/>
            <person name="Hurhula B."/>
            <person name="Husby M.E."/>
            <person name="Kamat A."/>
            <person name="Kanga B."/>
            <person name="Kashin S."/>
            <person name="Khazanovich D."/>
            <person name="Kisner P."/>
            <person name="Lance K."/>
            <person name="Lara M."/>
            <person name="Lee W."/>
            <person name="Lennon N."/>
            <person name="Letendre F."/>
            <person name="LeVine R."/>
            <person name="Lipovsky A."/>
            <person name="Liu X."/>
            <person name="Liu J."/>
            <person name="Liu S."/>
            <person name="Lokyitsang T."/>
            <person name="Lokyitsang Y."/>
            <person name="Lubonja R."/>
            <person name="Lui A."/>
            <person name="MacDonald P."/>
            <person name="Magnisalis V."/>
            <person name="Maru K."/>
            <person name="Matthews C."/>
            <person name="McCusker W."/>
            <person name="McDonough S."/>
            <person name="Mehta T."/>
            <person name="Meldrim J."/>
            <person name="Meneus L."/>
            <person name="Mihai O."/>
            <person name="Mihalev A."/>
            <person name="Mihova T."/>
            <person name="Mittelman R."/>
            <person name="Mlenga V."/>
            <person name="Montmayeur A."/>
            <person name="Mulrain L."/>
            <person name="Navidi A."/>
            <person name="Naylor J."/>
            <person name="Negash T."/>
            <person name="Nguyen T."/>
            <person name="Nguyen N."/>
            <person name="Nicol R."/>
            <person name="Norbu C."/>
            <person name="Norbu N."/>
            <person name="Novod N."/>
            <person name="O'Neill B."/>
            <person name="Osman S."/>
            <person name="Markiewicz E."/>
            <person name="Oyono O.L."/>
            <person name="Patti C."/>
            <person name="Phunkhang P."/>
            <person name="Pierre F."/>
            <person name="Priest M."/>
            <person name="Raghuraman S."/>
            <person name="Rege F."/>
            <person name="Reyes R."/>
            <person name="Rise C."/>
            <person name="Rogov P."/>
            <person name="Ross K."/>
            <person name="Ryan E."/>
            <person name="Settipalli S."/>
            <person name="Shea T."/>
            <person name="Sherpa N."/>
            <person name="Shi L."/>
            <person name="Shih D."/>
            <person name="Sparrow T."/>
            <person name="Spaulding J."/>
            <person name="Stalker J."/>
            <person name="Stange-Thomann N."/>
            <person name="Stavropoulos S."/>
            <person name="Stone C."/>
            <person name="Strader C."/>
            <person name="Tesfaye S."/>
            <person name="Thomson T."/>
            <person name="Thoulutsang Y."/>
            <person name="Thoulutsang D."/>
            <person name="Topham K."/>
            <person name="Topping I."/>
            <person name="Tsamla T."/>
            <person name="Vassiliev H."/>
            <person name="Vo A."/>
            <person name="Wangchuk T."/>
            <person name="Wangdi T."/>
            <person name="Weiand M."/>
            <person name="Wilkinson J."/>
            <person name="Wilson A."/>
            <person name="Yadav S."/>
            <person name="Young G."/>
            <person name="Yu Q."/>
            <person name="Zembek L."/>
            <person name="Zhong D."/>
            <person name="Zimmer A."/>
            <person name="Zwirko Z."/>
            <person name="Jaffe D.B."/>
            <person name="Alvarez P."/>
            <person name="Brockman W."/>
            <person name="Butler J."/>
            <person name="Chin C."/>
            <person name="Gnerre S."/>
            <person name="Grabherr M."/>
            <person name="Kleber M."/>
            <person name="Mauceli E."/>
            <person name="MacCallum I."/>
        </authorList>
    </citation>
    <scope>NUCLEOTIDE SEQUENCE [LARGE SCALE GENOMIC DNA]</scope>
    <source>
        <strain evidence="5">Tai18E2 / Tucson 14021-0261.01</strain>
    </source>
</reference>
<keyword evidence="4" id="KW-0378">Hydrolase</keyword>
<keyword evidence="5" id="KW-1185">Reference proteome</keyword>
<dbReference type="InterPro" id="IPR051333">
    <property type="entry name" value="CLIP_Serine_Protease"/>
</dbReference>
<sequence>MNTTLAIALLASLLVLCSKSGSAHYLYKNCGQQRTENSASVGPWTALLHENGSIFCAGTLITDAFILTAASCIRENEVHVRLGEYCRNATEDAEDHLVQMSLRYRLFNNESLANNIGLLKLTKSVQLKPYIMPICIIIDPQQQPPAGLIGNAWTLDRDEYLTKEFGLITIQRKQGGCTNLDLYTQFCAGHSGDLEFCDGLMGSPLMQNFRYMHKNRYVQFGIATESDMDCQEARGYTDVMSFYWWIQDVVSLFNNAYVYKPKQSYVVGDNVKISF</sequence>
<reference evidence="4 5" key="2">
    <citation type="journal article" date="2007" name="PLoS Biol.">
        <title>Principles of genome evolution in the Drosophila melanogaster species group.</title>
        <authorList>
            <person name="Ranz J.M."/>
            <person name="Maurin D."/>
            <person name="Chan Y.S."/>
            <person name="von Grotthuss M."/>
            <person name="Hillier L.W."/>
            <person name="Roote J."/>
            <person name="Ashburner M."/>
            <person name="Bergman C.M."/>
        </authorList>
    </citation>
    <scope>NUCLEOTIDE SEQUENCE [LARGE SCALE GENOMIC DNA]</scope>
    <source>
        <strain evidence="5">Tai18E2 / Tucson 14021-0261.01</strain>
    </source>
</reference>
<accession>B4P7A0</accession>
<dbReference type="InterPro" id="IPR001254">
    <property type="entry name" value="Trypsin_dom"/>
</dbReference>
<proteinExistence type="predicted"/>
<dbReference type="Gene3D" id="2.40.10.10">
    <property type="entry name" value="Trypsin-like serine proteases"/>
    <property type="match status" value="2"/>
</dbReference>
<dbReference type="InterPro" id="IPR043504">
    <property type="entry name" value="Peptidase_S1_PA_chymotrypsin"/>
</dbReference>
<evidence type="ECO:0000256" key="2">
    <source>
        <dbReference type="SAM" id="SignalP"/>
    </source>
</evidence>
<feature type="domain" description="Peptidase S1" evidence="3">
    <location>
        <begin position="29"/>
        <end position="251"/>
    </location>
</feature>
<dbReference type="PROSITE" id="PS50240">
    <property type="entry name" value="TRYPSIN_DOM"/>
    <property type="match status" value="1"/>
</dbReference>
<dbReference type="GO" id="GO:0006508">
    <property type="term" value="P:proteolysis"/>
    <property type="evidence" value="ECO:0007669"/>
    <property type="project" value="InterPro"/>
</dbReference>
<feature type="signal peptide" evidence="2">
    <location>
        <begin position="1"/>
        <end position="23"/>
    </location>
</feature>
<feature type="chain" id="PRO_5002821100" description="Peptidase S1 domain-containing protein" evidence="2">
    <location>
        <begin position="24"/>
        <end position="275"/>
    </location>
</feature>
<dbReference type="InterPro" id="IPR009003">
    <property type="entry name" value="Peptidase_S1_PA"/>
</dbReference>
<evidence type="ECO:0000259" key="3">
    <source>
        <dbReference type="PROSITE" id="PS50240"/>
    </source>
</evidence>
<dbReference type="OrthoDB" id="7865650at2759"/>
<dbReference type="PRINTS" id="PR00722">
    <property type="entry name" value="CHYMOTRYPSIN"/>
</dbReference>
<dbReference type="Proteomes" id="UP000002282">
    <property type="component" value="Chromosome 2R"/>
</dbReference>
<dbReference type="KEGG" id="dya:Dyak_GE11728"/>
<evidence type="ECO:0000256" key="1">
    <source>
        <dbReference type="ARBA" id="ARBA00023157"/>
    </source>
</evidence>
<dbReference type="SMART" id="SM00020">
    <property type="entry name" value="Tryp_SPc"/>
    <property type="match status" value="1"/>
</dbReference>
<gene>
    <name evidence="4" type="primary">Dyak\GE11728</name>
    <name evidence="4" type="synonym">dyak_GLEANR_12036</name>
    <name evidence="4" type="synonym">GE11728</name>
    <name evidence="4" type="ORF">Dyak_GE11728</name>
</gene>
<dbReference type="PhylomeDB" id="B4P7A0"/>
<keyword evidence="1" id="KW-1015">Disulfide bond</keyword>
<name>B4P7A0_DROYA</name>